<keyword evidence="1" id="KW-0732">Signal</keyword>
<dbReference type="Proteomes" id="UP000245056">
    <property type="component" value="Unassembled WGS sequence"/>
</dbReference>
<dbReference type="STRING" id="1148509.SAMN05216222_3973"/>
<evidence type="ECO:0000313" key="4">
    <source>
        <dbReference type="Proteomes" id="UP000198481"/>
    </source>
</evidence>
<sequence>MFKKFAVSAPLAVLVFASTAALAKDDASTTINIKAEIPTKQFHAQPRDPNFGRDETMVFNTVTGELNSLRQTYDLKNTDGSINAYIEGGTAALYNGASAIPLTISIGGVVLDGTSKEIAGDVPSNPGMQADMIIAATKPTDTQTGLFTGSPVVMFDAVPRTVTP</sequence>
<reference evidence="2 5" key="2">
    <citation type="submission" date="2018-05" db="EMBL/GenBank/DDBJ databases">
        <title>Genome sequences of two Antarctic strains of Pseudomonas prosekii: insights into adaptation to extreme conditions.</title>
        <authorList>
            <person name="Snopkova K."/>
            <person name="Dufkova K."/>
            <person name="Cejkova D."/>
            <person name="Sedlacek I."/>
            <person name="Smajs D."/>
        </authorList>
    </citation>
    <scope>NUCLEOTIDE SEQUENCE [LARGE SCALE GENOMIC DNA]</scope>
    <source>
        <strain evidence="2 5">P2673</strain>
    </source>
</reference>
<dbReference type="OrthoDB" id="7026515at2"/>
<dbReference type="Gene3D" id="2.60.40.2040">
    <property type="entry name" value="CFA/I fimbrial subunit E, pilin domain"/>
    <property type="match status" value="1"/>
</dbReference>
<dbReference type="RefSeq" id="WP_092278537.1">
    <property type="nucleotide sequence ID" value="NZ_JBJGXP010000019.1"/>
</dbReference>
<evidence type="ECO:0000313" key="5">
    <source>
        <dbReference type="Proteomes" id="UP000245056"/>
    </source>
</evidence>
<dbReference type="GO" id="GO:0009289">
    <property type="term" value="C:pilus"/>
    <property type="evidence" value="ECO:0007669"/>
    <property type="project" value="InterPro"/>
</dbReference>
<dbReference type="AlphaFoldDB" id="A0A1H1ZKH2"/>
<proteinExistence type="predicted"/>
<accession>A0A1H1ZKH2</accession>
<dbReference type="EMBL" id="QFAW01000057">
    <property type="protein sequence ID" value="PWE39388.1"/>
    <property type="molecule type" value="Genomic_DNA"/>
</dbReference>
<organism evidence="3 4">
    <name type="scientific">Pseudomonas prosekii</name>
    <dbReference type="NCBI Taxonomy" id="1148509"/>
    <lineage>
        <taxon>Bacteria</taxon>
        <taxon>Pseudomonadati</taxon>
        <taxon>Pseudomonadota</taxon>
        <taxon>Gammaproteobacteria</taxon>
        <taxon>Pseudomonadales</taxon>
        <taxon>Pseudomonadaceae</taxon>
        <taxon>Pseudomonas</taxon>
    </lineage>
</organism>
<protein>
    <submittedName>
        <fullName evidence="2">Adhesin</fullName>
    </submittedName>
    <submittedName>
        <fullName evidence="3">CS1 type fimbrial major subunit</fullName>
    </submittedName>
</protein>
<evidence type="ECO:0000256" key="1">
    <source>
        <dbReference type="SAM" id="SignalP"/>
    </source>
</evidence>
<feature type="signal peptide" evidence="1">
    <location>
        <begin position="1"/>
        <end position="23"/>
    </location>
</feature>
<dbReference type="InterPro" id="IPR007540">
    <property type="entry name" value="Fimbrial_CS1-type"/>
</dbReference>
<dbReference type="Pfam" id="PF04449">
    <property type="entry name" value="Fimbrial_CS1"/>
    <property type="match status" value="1"/>
</dbReference>
<dbReference type="EMBL" id="LT629762">
    <property type="protein sequence ID" value="SDT34321.1"/>
    <property type="molecule type" value="Genomic_DNA"/>
</dbReference>
<gene>
    <name evidence="2" type="ORF">C9I49_26160</name>
    <name evidence="3" type="ORF">SAMN05216222_3973</name>
</gene>
<evidence type="ECO:0000313" key="2">
    <source>
        <dbReference type="EMBL" id="PWE39388.1"/>
    </source>
</evidence>
<reference evidence="3 4" key="1">
    <citation type="submission" date="2016-10" db="EMBL/GenBank/DDBJ databases">
        <authorList>
            <person name="de Groot N.N."/>
        </authorList>
    </citation>
    <scope>NUCLEOTIDE SEQUENCE [LARGE SCALE GENOMIC DNA]</scope>
    <source>
        <strain evidence="3 4">LMG 26867</strain>
    </source>
</reference>
<evidence type="ECO:0000313" key="3">
    <source>
        <dbReference type="EMBL" id="SDT34321.1"/>
    </source>
</evidence>
<dbReference type="Proteomes" id="UP000198481">
    <property type="component" value="Chromosome I"/>
</dbReference>
<name>A0A1H1ZKH2_9PSED</name>
<feature type="chain" id="PRO_5036019738" evidence="1">
    <location>
        <begin position="24"/>
        <end position="164"/>
    </location>
</feature>